<name>A0A163XHC8_9BRAD</name>
<protein>
    <submittedName>
        <fullName evidence="5">Aminotransferase DegT</fullName>
    </submittedName>
</protein>
<dbReference type="GO" id="GO:0000271">
    <property type="term" value="P:polysaccharide biosynthetic process"/>
    <property type="evidence" value="ECO:0007669"/>
    <property type="project" value="TreeGrafter"/>
</dbReference>
<dbReference type="RefSeq" id="WP_068737787.1">
    <property type="nucleotide sequence ID" value="NZ_LVYV01000054.1"/>
</dbReference>
<proteinExistence type="inferred from homology"/>
<dbReference type="Gene3D" id="3.40.640.10">
    <property type="entry name" value="Type I PLP-dependent aspartate aminotransferase-like (Major domain)"/>
    <property type="match status" value="1"/>
</dbReference>
<keyword evidence="3 4" id="KW-0663">Pyridoxal phosphate</keyword>
<evidence type="ECO:0000256" key="1">
    <source>
        <dbReference type="ARBA" id="ARBA00037999"/>
    </source>
</evidence>
<keyword evidence="5" id="KW-0032">Aminotransferase</keyword>
<evidence type="ECO:0000256" key="4">
    <source>
        <dbReference type="RuleBase" id="RU004508"/>
    </source>
</evidence>
<comment type="caution">
    <text evidence="5">The sequence shown here is derived from an EMBL/GenBank/DDBJ whole genome shotgun (WGS) entry which is preliminary data.</text>
</comment>
<evidence type="ECO:0000256" key="3">
    <source>
        <dbReference type="PIRSR" id="PIRSR000390-2"/>
    </source>
</evidence>
<accession>A0A163XHC8</accession>
<dbReference type="SUPFAM" id="SSF53383">
    <property type="entry name" value="PLP-dependent transferases"/>
    <property type="match status" value="1"/>
</dbReference>
<feature type="modified residue" description="N6-(pyridoxal phosphate)lysine" evidence="3">
    <location>
        <position position="177"/>
    </location>
</feature>
<dbReference type="STRING" id="943830.A4A58_16945"/>
<evidence type="ECO:0000256" key="2">
    <source>
        <dbReference type="PIRSR" id="PIRSR000390-1"/>
    </source>
</evidence>
<reference evidence="5 6" key="1">
    <citation type="submission" date="2016-03" db="EMBL/GenBank/DDBJ databases">
        <title>Microsymbionts genomes from the relict species Vavilovia formosa (Stev.) Fed.</title>
        <authorList>
            <person name="Kopat V."/>
            <person name="Chirak E."/>
            <person name="Kimeklis A."/>
            <person name="Andronov E."/>
        </authorList>
    </citation>
    <scope>NUCLEOTIDE SEQUENCE [LARGE SCALE GENOMIC DNA]</scope>
    <source>
        <strain evidence="5 6">Vaf07</strain>
    </source>
</reference>
<evidence type="ECO:0000313" key="5">
    <source>
        <dbReference type="EMBL" id="KZD20917.1"/>
    </source>
</evidence>
<sequence length="378" mass="41746">MLLVSEPVLGPDEQTALASVIESGWVTMGDRVREFEQAFAHLHEAEDSIAVGSCTAALHLILHALGIGPGDEVLVPSLTFVATANSVLYVGARPVFVDIDSAEIPLMSLDDAEAKCTSRTKAIILVHFAGYLAHRDTWQSFARRKGLLLIEDAAHAPGLPAVGTFGEAAAFSFYGNKNMTTAEGGAIIARSRALRETIRRARSHGMTSSTRQRLTSRRPDYDVTILGFNYRMDDLRAAVGLAQLKKLPEWNDTRRRLSLCYRQLMAEHCPAVMIPFANPWPSAHHLMPVVLPTATDRQPVIDRLRKRGIQTTIHYPAVHHLTFYRELYPDTFLPRTEEFAQRELTLPLHPRMNPADVEQVVNSLAAALGTEFPLGAIA</sequence>
<dbReference type="GO" id="GO:0030170">
    <property type="term" value="F:pyridoxal phosphate binding"/>
    <property type="evidence" value="ECO:0007669"/>
    <property type="project" value="TreeGrafter"/>
</dbReference>
<dbReference type="PIRSF" id="PIRSF000390">
    <property type="entry name" value="PLP_StrS"/>
    <property type="match status" value="1"/>
</dbReference>
<dbReference type="OrthoDB" id="9768668at2"/>
<dbReference type="InterPro" id="IPR015421">
    <property type="entry name" value="PyrdxlP-dep_Trfase_major"/>
</dbReference>
<gene>
    <name evidence="5" type="ORF">A4A58_16945</name>
</gene>
<feature type="active site" description="Proton acceptor" evidence="2">
    <location>
        <position position="177"/>
    </location>
</feature>
<dbReference type="InterPro" id="IPR015422">
    <property type="entry name" value="PyrdxlP-dep_Trfase_small"/>
</dbReference>
<evidence type="ECO:0000313" key="6">
    <source>
        <dbReference type="Proteomes" id="UP000076574"/>
    </source>
</evidence>
<dbReference type="Pfam" id="PF01041">
    <property type="entry name" value="DegT_DnrJ_EryC1"/>
    <property type="match status" value="1"/>
</dbReference>
<dbReference type="EMBL" id="LVYV01000054">
    <property type="protein sequence ID" value="KZD20917.1"/>
    <property type="molecule type" value="Genomic_DNA"/>
</dbReference>
<dbReference type="PANTHER" id="PTHR30244:SF34">
    <property type="entry name" value="DTDP-4-AMINO-4,6-DIDEOXYGALACTOSE TRANSAMINASE"/>
    <property type="match status" value="1"/>
</dbReference>
<dbReference type="AlphaFoldDB" id="A0A163XHC8"/>
<comment type="similarity">
    <text evidence="1 4">Belongs to the DegT/DnrJ/EryC1 family.</text>
</comment>
<dbReference type="CDD" id="cd00616">
    <property type="entry name" value="AHBA_syn"/>
    <property type="match status" value="1"/>
</dbReference>
<keyword evidence="6" id="KW-1185">Reference proteome</keyword>
<dbReference type="Gene3D" id="3.90.1150.10">
    <property type="entry name" value="Aspartate Aminotransferase, domain 1"/>
    <property type="match status" value="1"/>
</dbReference>
<organism evidence="5 6">
    <name type="scientific">Tardiphaga robiniae</name>
    <dbReference type="NCBI Taxonomy" id="943830"/>
    <lineage>
        <taxon>Bacteria</taxon>
        <taxon>Pseudomonadati</taxon>
        <taxon>Pseudomonadota</taxon>
        <taxon>Alphaproteobacteria</taxon>
        <taxon>Hyphomicrobiales</taxon>
        <taxon>Nitrobacteraceae</taxon>
        <taxon>Tardiphaga</taxon>
    </lineage>
</organism>
<dbReference type="Proteomes" id="UP000076574">
    <property type="component" value="Unassembled WGS sequence"/>
</dbReference>
<keyword evidence="5" id="KW-0808">Transferase</keyword>
<dbReference type="GO" id="GO:0008483">
    <property type="term" value="F:transaminase activity"/>
    <property type="evidence" value="ECO:0007669"/>
    <property type="project" value="UniProtKB-KW"/>
</dbReference>
<dbReference type="InterPro" id="IPR000653">
    <property type="entry name" value="DegT/StrS_aminotransferase"/>
</dbReference>
<dbReference type="InterPro" id="IPR015424">
    <property type="entry name" value="PyrdxlP-dep_Trfase"/>
</dbReference>
<dbReference type="PANTHER" id="PTHR30244">
    <property type="entry name" value="TRANSAMINASE"/>
    <property type="match status" value="1"/>
</dbReference>